<protein>
    <submittedName>
        <fullName evidence="1">2-methylisocitrate lyase-like PEP mutase family enzyme</fullName>
    </submittedName>
</protein>
<keyword evidence="2" id="KW-1185">Reference proteome</keyword>
<accession>A0A4V3FU56</accession>
<dbReference type="AlphaFoldDB" id="A0A4V3FU56"/>
<dbReference type="GO" id="GO:0016829">
    <property type="term" value="F:lyase activity"/>
    <property type="evidence" value="ECO:0007669"/>
    <property type="project" value="UniProtKB-KW"/>
</dbReference>
<evidence type="ECO:0000313" key="1">
    <source>
        <dbReference type="EMBL" id="TDV53861.1"/>
    </source>
</evidence>
<dbReference type="RefSeq" id="WP_133902879.1">
    <property type="nucleotide sequence ID" value="NZ_SOCP01000004.1"/>
</dbReference>
<dbReference type="Gene3D" id="3.20.20.60">
    <property type="entry name" value="Phosphoenolpyruvate-binding domains"/>
    <property type="match status" value="1"/>
</dbReference>
<evidence type="ECO:0000313" key="2">
    <source>
        <dbReference type="Proteomes" id="UP000294927"/>
    </source>
</evidence>
<dbReference type="PANTHER" id="PTHR42905:SF16">
    <property type="entry name" value="CARBOXYPHOSPHONOENOLPYRUVATE PHOSPHONOMUTASE-LIKE PROTEIN (AFU_ORTHOLOGUE AFUA_5G07230)"/>
    <property type="match status" value="1"/>
</dbReference>
<dbReference type="Proteomes" id="UP000294927">
    <property type="component" value="Unassembled WGS sequence"/>
</dbReference>
<proteinExistence type="predicted"/>
<dbReference type="OrthoDB" id="9780430at2"/>
<comment type="caution">
    <text evidence="1">The sequence shown here is derived from an EMBL/GenBank/DDBJ whole genome shotgun (WGS) entry which is preliminary data.</text>
</comment>
<organism evidence="1 2">
    <name type="scientific">Actinophytocola oryzae</name>
    <dbReference type="NCBI Taxonomy" id="502181"/>
    <lineage>
        <taxon>Bacteria</taxon>
        <taxon>Bacillati</taxon>
        <taxon>Actinomycetota</taxon>
        <taxon>Actinomycetes</taxon>
        <taxon>Pseudonocardiales</taxon>
        <taxon>Pseudonocardiaceae</taxon>
    </lineage>
</organism>
<dbReference type="CDD" id="cd00377">
    <property type="entry name" value="ICL_PEPM"/>
    <property type="match status" value="1"/>
</dbReference>
<gene>
    <name evidence="1" type="ORF">CLV71_104329</name>
</gene>
<dbReference type="InterPro" id="IPR039556">
    <property type="entry name" value="ICL/PEPM"/>
</dbReference>
<dbReference type="PANTHER" id="PTHR42905">
    <property type="entry name" value="PHOSPHOENOLPYRUVATE CARBOXYLASE"/>
    <property type="match status" value="1"/>
</dbReference>
<dbReference type="SUPFAM" id="SSF51621">
    <property type="entry name" value="Phosphoenolpyruvate/pyruvate domain"/>
    <property type="match status" value="1"/>
</dbReference>
<keyword evidence="1" id="KW-0456">Lyase</keyword>
<dbReference type="InterPro" id="IPR015813">
    <property type="entry name" value="Pyrv/PenolPyrv_kinase-like_dom"/>
</dbReference>
<sequence>MTVIEDFRRLHDEFLLLPNAWDVASGAALVREGFPAVGTTSLGVAAAVGVEDGSGAGRTPAVELARRLVALPVPVSVDVEGGFSEDPGAVRELGAELAAIGVAGVNIEDGLAAGGLREVAHHARLVEAMASTGLFVNARTDTYWSDIDRPGTGDRLRAYVDAGAEGVFVPGVAEDADVASVVASVAVPVNVLFLPGRTDLRKMRDLGVRRVSTGSFLFRVALGAALDAVRAVRRNDVSLGYDVPTYQQVQSLVG</sequence>
<reference evidence="1 2" key="1">
    <citation type="submission" date="2019-03" db="EMBL/GenBank/DDBJ databases">
        <title>Genomic Encyclopedia of Archaeal and Bacterial Type Strains, Phase II (KMG-II): from individual species to whole genera.</title>
        <authorList>
            <person name="Goeker M."/>
        </authorList>
    </citation>
    <scope>NUCLEOTIDE SEQUENCE [LARGE SCALE GENOMIC DNA]</scope>
    <source>
        <strain evidence="1 2">DSM 45499</strain>
    </source>
</reference>
<dbReference type="Pfam" id="PF13714">
    <property type="entry name" value="PEP_mutase"/>
    <property type="match status" value="1"/>
</dbReference>
<name>A0A4V3FU56_9PSEU</name>
<dbReference type="InterPro" id="IPR040442">
    <property type="entry name" value="Pyrv_kinase-like_dom_sf"/>
</dbReference>
<dbReference type="EMBL" id="SOCP01000004">
    <property type="protein sequence ID" value="TDV53861.1"/>
    <property type="molecule type" value="Genomic_DNA"/>
</dbReference>